<sequence>MWSILVWLAGSKIGRAILGVAIIGFFVVGFRIWLAAHDASVARQATAQMVTRFERDALASQLATERRLHTEANRAAAEATARAAATQKANEAANAEVERLLAEAAKNGKLSRPTEEDRLWLDQH</sequence>
<dbReference type="Proteomes" id="UP000078551">
    <property type="component" value="Chromosome"/>
</dbReference>
<keyword evidence="4" id="KW-1185">Reference proteome</keyword>
<evidence type="ECO:0000256" key="1">
    <source>
        <dbReference type="SAM" id="Coils"/>
    </source>
</evidence>
<organism evidence="3 4">
    <name type="scientific">Rhizobium phaseoli</name>
    <dbReference type="NCBI Taxonomy" id="396"/>
    <lineage>
        <taxon>Bacteria</taxon>
        <taxon>Pseudomonadati</taxon>
        <taxon>Pseudomonadota</taxon>
        <taxon>Alphaproteobacteria</taxon>
        <taxon>Hyphomicrobiales</taxon>
        <taxon>Rhizobiaceae</taxon>
        <taxon>Rhizobium/Agrobacterium group</taxon>
        <taxon>Rhizobium</taxon>
    </lineage>
</organism>
<evidence type="ECO:0000256" key="2">
    <source>
        <dbReference type="SAM" id="Phobius"/>
    </source>
</evidence>
<protein>
    <submittedName>
        <fullName evidence="3">Uncharacterized protein</fullName>
    </submittedName>
</protein>
<reference evidence="3 4" key="1">
    <citation type="submission" date="2015-11" db="EMBL/GenBank/DDBJ databases">
        <title>The limits of bacterial species coexistence and the symbiotic plasmid transference in sympatric Rhizobium populations.</title>
        <authorList>
            <person name="Perez-Carrascal O.M."/>
            <person name="VanInsberghe D."/>
            <person name="Juarez S."/>
            <person name="Polz M.F."/>
            <person name="Vinuesa P."/>
            <person name="Gonzalez V."/>
        </authorList>
    </citation>
    <scope>NUCLEOTIDE SEQUENCE [LARGE SCALE GENOMIC DNA]</scope>
    <source>
        <strain evidence="3 4">N771</strain>
    </source>
</reference>
<keyword evidence="2" id="KW-0812">Transmembrane</keyword>
<feature type="coiled-coil region" evidence="1">
    <location>
        <begin position="76"/>
        <end position="103"/>
    </location>
</feature>
<name>A0ABN4QGN7_9HYPH</name>
<dbReference type="EMBL" id="CP013568">
    <property type="protein sequence ID" value="ANL84690.1"/>
    <property type="molecule type" value="Genomic_DNA"/>
</dbReference>
<keyword evidence="2" id="KW-1133">Transmembrane helix</keyword>
<evidence type="ECO:0000313" key="4">
    <source>
        <dbReference type="Proteomes" id="UP000078551"/>
    </source>
</evidence>
<evidence type="ECO:0000313" key="3">
    <source>
        <dbReference type="EMBL" id="ANL84690.1"/>
    </source>
</evidence>
<accession>A0ABN4QGN7</accession>
<gene>
    <name evidence="3" type="ORF">AMC81_CH01909</name>
</gene>
<keyword evidence="2" id="KW-0472">Membrane</keyword>
<dbReference type="RefSeq" id="WP_064832604.1">
    <property type="nucleotide sequence ID" value="NZ_CP013568.1"/>
</dbReference>
<keyword evidence="1" id="KW-0175">Coiled coil</keyword>
<proteinExistence type="predicted"/>
<feature type="transmembrane region" description="Helical" evidence="2">
    <location>
        <begin position="13"/>
        <end position="34"/>
    </location>
</feature>